<organism evidence="2">
    <name type="scientific">Acididesulfobacillus acetoxydans</name>
    <dbReference type="NCBI Taxonomy" id="1561005"/>
    <lineage>
        <taxon>Bacteria</taxon>
        <taxon>Bacillati</taxon>
        <taxon>Bacillota</taxon>
        <taxon>Clostridia</taxon>
        <taxon>Eubacteriales</taxon>
        <taxon>Peptococcaceae</taxon>
        <taxon>Acididesulfobacillus</taxon>
    </lineage>
</organism>
<dbReference type="AlphaFoldDB" id="A0A8S0VVL8"/>
<reference evidence="3" key="1">
    <citation type="submission" date="2014-11" db="EMBL/GenBank/DDBJ databases">
        <authorList>
            <person name="Hornung B.V."/>
        </authorList>
    </citation>
    <scope>NUCLEOTIDE SEQUENCE</scope>
    <source>
        <strain evidence="3">INE</strain>
    </source>
</reference>
<dbReference type="Proteomes" id="UP001071230">
    <property type="component" value="Unassembled WGS sequence"/>
</dbReference>
<dbReference type="EMBL" id="LR746496">
    <property type="protein sequence ID" value="CAA7599773.1"/>
    <property type="molecule type" value="Genomic_DNA"/>
</dbReference>
<reference evidence="2" key="2">
    <citation type="submission" date="2020-01" db="EMBL/GenBank/DDBJ databases">
        <authorList>
            <person name="Hornung B."/>
        </authorList>
    </citation>
    <scope>NUCLEOTIDE SEQUENCE</scope>
    <source>
        <strain evidence="2">PacBioINE</strain>
    </source>
</reference>
<dbReference type="SUPFAM" id="SSF56281">
    <property type="entry name" value="Metallo-hydrolase/oxidoreductase"/>
    <property type="match status" value="1"/>
</dbReference>
<dbReference type="Gene3D" id="3.60.15.10">
    <property type="entry name" value="Ribonuclease Z/Hydroxyacylglutathione hydrolase-like"/>
    <property type="match status" value="1"/>
</dbReference>
<protein>
    <submittedName>
        <fullName evidence="2">Beta-lactamase superfamily domain protein</fullName>
    </submittedName>
    <submittedName>
        <fullName evidence="3">Metallo-beta-lactamase domain protein</fullName>
    </submittedName>
</protein>
<name>A0A8S0VVL8_9FIRM</name>
<dbReference type="PANTHER" id="PTHR47619">
    <property type="entry name" value="METALLO-HYDROLASE YYCJ-RELATED"/>
    <property type="match status" value="1"/>
</dbReference>
<keyword evidence="4" id="KW-1185">Reference proteome</keyword>
<dbReference type="KEGG" id="aacx:DEACI_0400"/>
<gene>
    <name evidence="2" type="ORF">DEACI_0400</name>
    <name evidence="3" type="ORF">DEACI_1802</name>
</gene>
<dbReference type="Proteomes" id="UP000836597">
    <property type="component" value="Chromosome"/>
</dbReference>
<evidence type="ECO:0000313" key="2">
    <source>
        <dbReference type="EMBL" id="CAA7599773.1"/>
    </source>
</evidence>
<feature type="domain" description="Metallo-beta-lactamase" evidence="1">
    <location>
        <begin position="11"/>
        <end position="179"/>
    </location>
</feature>
<evidence type="ECO:0000313" key="4">
    <source>
        <dbReference type="Proteomes" id="UP001071230"/>
    </source>
</evidence>
<evidence type="ECO:0000313" key="3">
    <source>
        <dbReference type="EMBL" id="CEJ07339.1"/>
    </source>
</evidence>
<dbReference type="RefSeq" id="WP_240983537.1">
    <property type="nucleotide sequence ID" value="NZ_CDGJ01000052.1"/>
</dbReference>
<dbReference type="InterPro" id="IPR036866">
    <property type="entry name" value="RibonucZ/Hydroxyglut_hydro"/>
</dbReference>
<dbReference type="InterPro" id="IPR001279">
    <property type="entry name" value="Metallo-B-lactamas"/>
</dbReference>
<dbReference type="SMART" id="SM00849">
    <property type="entry name" value="Lactamase_B"/>
    <property type="match status" value="1"/>
</dbReference>
<dbReference type="Pfam" id="PF12706">
    <property type="entry name" value="Lactamase_B_2"/>
    <property type="match status" value="1"/>
</dbReference>
<accession>A0A8S0VVL8</accession>
<dbReference type="PANTHER" id="PTHR47619:SF1">
    <property type="entry name" value="EXODEOXYRIBONUCLEASE WALJ"/>
    <property type="match status" value="1"/>
</dbReference>
<proteinExistence type="predicted"/>
<sequence>MHFATLASGSSGNAILVGEGERGFLVDCGISAKRLVGNLAILNVPPEQIEGIIVTHEHIDHIKGIGVLARKLKIPILATAGLWEEIRQAAGPLKDEQKIIIPAEVSLAGLDIKLFPTSHDSRESYGLKITRQTAGHKRLSLGIATDSGTVTQAMHEHLRGCDALVVEANHDEEKLWQGRYPWPLKRRIAGIYGHLENGQIAEGLLSWIGENTQRVVLAHLSEENNTPEAALTAVLRALRGSRIAKENPELRLRVAPRHTPHELIYLREE</sequence>
<evidence type="ECO:0000259" key="1">
    <source>
        <dbReference type="SMART" id="SM00849"/>
    </source>
</evidence>
<dbReference type="InterPro" id="IPR052533">
    <property type="entry name" value="WalJ/YycJ-like"/>
</dbReference>
<dbReference type="EMBL" id="CDGJ01000052">
    <property type="protein sequence ID" value="CEJ07339.1"/>
    <property type="molecule type" value="Genomic_DNA"/>
</dbReference>